<organism evidence="3">
    <name type="scientific">Geoglobus ahangari</name>
    <dbReference type="NCBI Taxonomy" id="113653"/>
    <lineage>
        <taxon>Archaea</taxon>
        <taxon>Methanobacteriati</taxon>
        <taxon>Methanobacteriota</taxon>
        <taxon>Archaeoglobi</taxon>
        <taxon>Archaeoglobales</taxon>
        <taxon>Archaeoglobaceae</taxon>
        <taxon>Geoglobus</taxon>
    </lineage>
</organism>
<evidence type="ECO:0000259" key="2">
    <source>
        <dbReference type="SMART" id="SM01204"/>
    </source>
</evidence>
<accession>A0A7C3UI15</accession>
<dbReference type="Pfam" id="PF08495">
    <property type="entry name" value="FIST"/>
    <property type="match status" value="1"/>
</dbReference>
<protein>
    <recommendedName>
        <fullName evidence="5">Histidine kinase</fullName>
    </recommendedName>
</protein>
<dbReference type="PANTHER" id="PTHR40252:SF2">
    <property type="entry name" value="BLR0328 PROTEIN"/>
    <property type="match status" value="1"/>
</dbReference>
<dbReference type="Pfam" id="PF10442">
    <property type="entry name" value="FIST_C"/>
    <property type="match status" value="1"/>
</dbReference>
<dbReference type="SMART" id="SM00897">
    <property type="entry name" value="FIST"/>
    <property type="match status" value="1"/>
</dbReference>
<feature type="domain" description="FIST" evidence="1">
    <location>
        <begin position="16"/>
        <end position="183"/>
    </location>
</feature>
<feature type="domain" description="FIST C-domain" evidence="2">
    <location>
        <begin position="184"/>
        <end position="312"/>
    </location>
</feature>
<gene>
    <name evidence="4" type="ORF">ENL48_04495</name>
    <name evidence="3" type="ORF">ENX77_02605</name>
</gene>
<evidence type="ECO:0000259" key="1">
    <source>
        <dbReference type="SMART" id="SM00897"/>
    </source>
</evidence>
<reference evidence="3" key="1">
    <citation type="journal article" date="2020" name="mSystems">
        <title>Genome- and Community-Level Interaction Insights into Carbon Utilization and Element Cycling Functions of Hydrothermarchaeota in Hydrothermal Sediment.</title>
        <authorList>
            <person name="Zhou Z."/>
            <person name="Liu Y."/>
            <person name="Xu W."/>
            <person name="Pan J."/>
            <person name="Luo Z.H."/>
            <person name="Li M."/>
        </authorList>
    </citation>
    <scope>NUCLEOTIDE SEQUENCE [LARGE SCALE GENOMIC DNA]</scope>
    <source>
        <strain evidence="4">SpSt-10</strain>
        <strain evidence="3">SpSt-97</strain>
    </source>
</reference>
<sequence>MIDVDLINPDEIKDLKDCETLMILSPEKVVVELKENLNYLSIPYFGGVFPGVIYRKNRYDDKIVVVRFQEKLKIFRDSEMPEHVTGSLIVFVDGLYPQAEDILERAYFNYGLISYIGGGAGSLTLKEIDCLFDNRGFFKKGCLFANVKKRIKLAVRHGWSETGTTFIATKTNGRVIMELDWKPAFEVYKEHLEKMGKIISEENFFEVAKAYPFGVSKMEGEFIIRDPLSTENGMILCAGKVRQNSVLSLMKGDKNKLIEAARKCSESIESDRVFVADCISRVLYLGYDFKKELKAIDRECFGPLTIGEVASSETFIEFHNKTIVVGDI</sequence>
<dbReference type="AlphaFoldDB" id="A0A7C3UI15"/>
<dbReference type="InterPro" id="IPR013702">
    <property type="entry name" value="FIST_domain_N"/>
</dbReference>
<evidence type="ECO:0000313" key="4">
    <source>
        <dbReference type="EMBL" id="HHF48430.1"/>
    </source>
</evidence>
<dbReference type="SMART" id="SM01204">
    <property type="entry name" value="FIST_C"/>
    <property type="match status" value="1"/>
</dbReference>
<dbReference type="InterPro" id="IPR019494">
    <property type="entry name" value="FIST_C"/>
</dbReference>
<evidence type="ECO:0008006" key="5">
    <source>
        <dbReference type="Google" id="ProtNLM"/>
    </source>
</evidence>
<dbReference type="EMBL" id="DTPI01000017">
    <property type="protein sequence ID" value="HGE66007.1"/>
    <property type="molecule type" value="Genomic_DNA"/>
</dbReference>
<dbReference type="EMBL" id="DRUC01000067">
    <property type="protein sequence ID" value="HHF48430.1"/>
    <property type="molecule type" value="Genomic_DNA"/>
</dbReference>
<comment type="caution">
    <text evidence="3">The sequence shown here is derived from an EMBL/GenBank/DDBJ whole genome shotgun (WGS) entry which is preliminary data.</text>
</comment>
<name>A0A7C3UI15_9EURY</name>
<evidence type="ECO:0000313" key="3">
    <source>
        <dbReference type="EMBL" id="HGE66007.1"/>
    </source>
</evidence>
<proteinExistence type="predicted"/>
<dbReference type="PANTHER" id="PTHR40252">
    <property type="entry name" value="BLR0328 PROTEIN"/>
    <property type="match status" value="1"/>
</dbReference>